<evidence type="ECO:0000313" key="3">
    <source>
        <dbReference type="EMBL" id="KAK7287525.1"/>
    </source>
</evidence>
<protein>
    <recommendedName>
        <fullName evidence="5">Elongin-A</fullName>
    </recommendedName>
</protein>
<accession>A0AAN9P6T6</accession>
<comment type="caution">
    <text evidence="3">The sequence shown here is derived from an EMBL/GenBank/DDBJ whole genome shotgun (WGS) entry which is preliminary data.</text>
</comment>
<proteinExistence type="predicted"/>
<evidence type="ECO:0000313" key="4">
    <source>
        <dbReference type="Proteomes" id="UP001372338"/>
    </source>
</evidence>
<keyword evidence="1" id="KW-0175">Coiled coil</keyword>
<evidence type="ECO:0000256" key="2">
    <source>
        <dbReference type="SAM" id="MobiDB-lite"/>
    </source>
</evidence>
<sequence length="298" mass="33893">MIYKRYVLVETNPIHVVTAYLNTDGNKSREPFAPETTHAWSLDPICKPIDIFLIYIDILVIVMRIDGTSALKLPSLVDLCVQKVIDNVRYLGNVGSVDQHLLERILPHCTLDQLMHVEKASEGSDLSPVTDKLWKRFFEKQFGTNCTNEVIRRMQAKRVSFKWMQLYEAKLKEIAQAEKEAVDRMKQRYKKEDAKKQSRQVRLCTKVPPSSKRRFWGDNGPGYNVSNVKSNIMKKAKIEFLKSHEVKNIAAMKKNSLPRSVSASSIKKTGSFSGTGSTSKDPKSKLVPLLKIPNLQKG</sequence>
<dbReference type="GO" id="GO:0070449">
    <property type="term" value="C:elongin complex"/>
    <property type="evidence" value="ECO:0007669"/>
    <property type="project" value="InterPro"/>
</dbReference>
<dbReference type="EMBL" id="JAYWIO010000001">
    <property type="protein sequence ID" value="KAK7287525.1"/>
    <property type="molecule type" value="Genomic_DNA"/>
</dbReference>
<keyword evidence="4" id="KW-1185">Reference proteome</keyword>
<dbReference type="PANTHER" id="PTHR47543">
    <property type="entry name" value="OS08G0169600 PROTEIN"/>
    <property type="match status" value="1"/>
</dbReference>
<dbReference type="GO" id="GO:0006368">
    <property type="term" value="P:transcription elongation by RNA polymerase II"/>
    <property type="evidence" value="ECO:0007669"/>
    <property type="project" value="InterPro"/>
</dbReference>
<reference evidence="3 4" key="1">
    <citation type="submission" date="2024-01" db="EMBL/GenBank/DDBJ databases">
        <title>The genomes of 5 underutilized Papilionoideae crops provide insights into root nodulation and disease resistanc.</title>
        <authorList>
            <person name="Yuan L."/>
        </authorList>
    </citation>
    <scope>NUCLEOTIDE SEQUENCE [LARGE SCALE GENOMIC DNA]</scope>
    <source>
        <strain evidence="3">ZHUSHIDOU_FW_LH</strain>
        <tissue evidence="3">Leaf</tissue>
    </source>
</reference>
<dbReference type="PANTHER" id="PTHR47543:SF2">
    <property type="entry name" value="RNA POLYMERASE II TRANSCRIPTION FACTOR SIII SUBUNIT A"/>
    <property type="match status" value="1"/>
</dbReference>
<dbReference type="Pfam" id="PF06881">
    <property type="entry name" value="Elongin_A"/>
    <property type="match status" value="1"/>
</dbReference>
<dbReference type="Gene3D" id="6.10.250.3180">
    <property type="match status" value="1"/>
</dbReference>
<dbReference type="InterPro" id="IPR010684">
    <property type="entry name" value="RNA_pol_II_trans_fac_SIII_A"/>
</dbReference>
<name>A0AAN9P6T6_CROPI</name>
<gene>
    <name evidence="3" type="ORF">RIF29_00806</name>
</gene>
<evidence type="ECO:0000256" key="1">
    <source>
        <dbReference type="SAM" id="Coils"/>
    </source>
</evidence>
<dbReference type="Proteomes" id="UP001372338">
    <property type="component" value="Unassembled WGS sequence"/>
</dbReference>
<feature type="coiled-coil region" evidence="1">
    <location>
        <begin position="168"/>
        <end position="195"/>
    </location>
</feature>
<feature type="compositionally biased region" description="Low complexity" evidence="2">
    <location>
        <begin position="264"/>
        <end position="279"/>
    </location>
</feature>
<feature type="region of interest" description="Disordered" evidence="2">
    <location>
        <begin position="252"/>
        <end position="298"/>
    </location>
</feature>
<evidence type="ECO:0008006" key="5">
    <source>
        <dbReference type="Google" id="ProtNLM"/>
    </source>
</evidence>
<dbReference type="AlphaFoldDB" id="A0AAN9P6T6"/>
<organism evidence="3 4">
    <name type="scientific">Crotalaria pallida</name>
    <name type="common">Smooth rattlebox</name>
    <name type="synonym">Crotalaria striata</name>
    <dbReference type="NCBI Taxonomy" id="3830"/>
    <lineage>
        <taxon>Eukaryota</taxon>
        <taxon>Viridiplantae</taxon>
        <taxon>Streptophyta</taxon>
        <taxon>Embryophyta</taxon>
        <taxon>Tracheophyta</taxon>
        <taxon>Spermatophyta</taxon>
        <taxon>Magnoliopsida</taxon>
        <taxon>eudicotyledons</taxon>
        <taxon>Gunneridae</taxon>
        <taxon>Pentapetalae</taxon>
        <taxon>rosids</taxon>
        <taxon>fabids</taxon>
        <taxon>Fabales</taxon>
        <taxon>Fabaceae</taxon>
        <taxon>Papilionoideae</taxon>
        <taxon>50 kb inversion clade</taxon>
        <taxon>genistoids sensu lato</taxon>
        <taxon>core genistoids</taxon>
        <taxon>Crotalarieae</taxon>
        <taxon>Crotalaria</taxon>
    </lineage>
</organism>